<keyword evidence="2" id="KW-0342">GTP-binding</keyword>
<dbReference type="GO" id="GO:0003924">
    <property type="term" value="F:GTPase activity"/>
    <property type="evidence" value="ECO:0007669"/>
    <property type="project" value="InterPro"/>
</dbReference>
<name>A0AAJ0HCB7_9PEZI</name>
<dbReference type="PROSITE" id="PS51421">
    <property type="entry name" value="RAS"/>
    <property type="match status" value="1"/>
</dbReference>
<dbReference type="NCBIfam" id="TIGR00231">
    <property type="entry name" value="small_GTP"/>
    <property type="match status" value="1"/>
</dbReference>
<keyword evidence="5" id="KW-1185">Reference proteome</keyword>
<dbReference type="SUPFAM" id="SSF52540">
    <property type="entry name" value="P-loop containing nucleoside triphosphate hydrolases"/>
    <property type="match status" value="1"/>
</dbReference>
<dbReference type="PROSITE" id="PS51419">
    <property type="entry name" value="RAB"/>
    <property type="match status" value="1"/>
</dbReference>
<organism evidence="4 5">
    <name type="scientific">Lasiosphaeria hispida</name>
    <dbReference type="NCBI Taxonomy" id="260671"/>
    <lineage>
        <taxon>Eukaryota</taxon>
        <taxon>Fungi</taxon>
        <taxon>Dikarya</taxon>
        <taxon>Ascomycota</taxon>
        <taxon>Pezizomycotina</taxon>
        <taxon>Sordariomycetes</taxon>
        <taxon>Sordariomycetidae</taxon>
        <taxon>Sordariales</taxon>
        <taxon>Lasiosphaeriaceae</taxon>
        <taxon>Lasiosphaeria</taxon>
    </lineage>
</organism>
<evidence type="ECO:0000256" key="3">
    <source>
        <dbReference type="SAM" id="MobiDB-lite"/>
    </source>
</evidence>
<dbReference type="InterPro" id="IPR020849">
    <property type="entry name" value="Small_GTPase_Ras-type"/>
</dbReference>
<evidence type="ECO:0000313" key="4">
    <source>
        <dbReference type="EMBL" id="KAK3346901.1"/>
    </source>
</evidence>
<dbReference type="InterPro" id="IPR001806">
    <property type="entry name" value="Small_GTPase"/>
</dbReference>
<protein>
    <submittedName>
        <fullName evidence="4">P-loop containing nucleoside triphosphate hydrolase protein</fullName>
    </submittedName>
</protein>
<sequence length="147" mass="16451">MRIRDTYGSKEYPGKNPTHPIPKYKQMENCTIVVAGAKGVGKTTLTNTLIYDASIDVYDPTGPPDARKIVMIDNAQILINILDVGLEEYTAIRNHLLRGGQGFVLVYSVKDRSSFDAIKFWYNKILKVNHKGWIPVVLVGNKRGCNV</sequence>
<reference evidence="4" key="1">
    <citation type="journal article" date="2023" name="Mol. Phylogenet. Evol.">
        <title>Genome-scale phylogeny and comparative genomics of the fungal order Sordariales.</title>
        <authorList>
            <person name="Hensen N."/>
            <person name="Bonometti L."/>
            <person name="Westerberg I."/>
            <person name="Brannstrom I.O."/>
            <person name="Guillou S."/>
            <person name="Cros-Aarteil S."/>
            <person name="Calhoun S."/>
            <person name="Haridas S."/>
            <person name="Kuo A."/>
            <person name="Mondo S."/>
            <person name="Pangilinan J."/>
            <person name="Riley R."/>
            <person name="LaButti K."/>
            <person name="Andreopoulos B."/>
            <person name="Lipzen A."/>
            <person name="Chen C."/>
            <person name="Yan M."/>
            <person name="Daum C."/>
            <person name="Ng V."/>
            <person name="Clum A."/>
            <person name="Steindorff A."/>
            <person name="Ohm R.A."/>
            <person name="Martin F."/>
            <person name="Silar P."/>
            <person name="Natvig D.O."/>
            <person name="Lalanne C."/>
            <person name="Gautier V."/>
            <person name="Ament-Velasquez S.L."/>
            <person name="Kruys A."/>
            <person name="Hutchinson M.I."/>
            <person name="Powell A.J."/>
            <person name="Barry K."/>
            <person name="Miller A.N."/>
            <person name="Grigoriev I.V."/>
            <person name="Debuchy R."/>
            <person name="Gladieux P."/>
            <person name="Hiltunen Thoren M."/>
            <person name="Johannesson H."/>
        </authorList>
    </citation>
    <scope>NUCLEOTIDE SEQUENCE</scope>
    <source>
        <strain evidence="4">CBS 955.72</strain>
    </source>
</reference>
<dbReference type="PANTHER" id="PTHR24070">
    <property type="entry name" value="RAS, DI-RAS, AND RHEB FAMILY MEMBERS OF SMALL GTPASE SUPERFAMILY"/>
    <property type="match status" value="1"/>
</dbReference>
<reference evidence="4" key="2">
    <citation type="submission" date="2023-06" db="EMBL/GenBank/DDBJ databases">
        <authorList>
            <consortium name="Lawrence Berkeley National Laboratory"/>
            <person name="Haridas S."/>
            <person name="Hensen N."/>
            <person name="Bonometti L."/>
            <person name="Westerberg I."/>
            <person name="Brannstrom I.O."/>
            <person name="Guillou S."/>
            <person name="Cros-Aarteil S."/>
            <person name="Calhoun S."/>
            <person name="Kuo A."/>
            <person name="Mondo S."/>
            <person name="Pangilinan J."/>
            <person name="Riley R."/>
            <person name="Labutti K."/>
            <person name="Andreopoulos B."/>
            <person name="Lipzen A."/>
            <person name="Chen C."/>
            <person name="Yanf M."/>
            <person name="Daum C."/>
            <person name="Ng V."/>
            <person name="Clum A."/>
            <person name="Steindorff A."/>
            <person name="Ohm R."/>
            <person name="Martin F."/>
            <person name="Silar P."/>
            <person name="Natvig D."/>
            <person name="Lalanne C."/>
            <person name="Gautier V."/>
            <person name="Ament-Velasquez S.L."/>
            <person name="Kruys A."/>
            <person name="Hutchinson M.I."/>
            <person name="Powell A.J."/>
            <person name="Barry K."/>
            <person name="Miller A.N."/>
            <person name="Grigoriev I.V."/>
            <person name="Debuchy R."/>
            <person name="Gladieux P."/>
            <person name="Thoren M.H."/>
            <person name="Johannesson H."/>
        </authorList>
    </citation>
    <scope>NUCLEOTIDE SEQUENCE</scope>
    <source>
        <strain evidence="4">CBS 955.72</strain>
    </source>
</reference>
<comment type="caution">
    <text evidence="4">The sequence shown here is derived from an EMBL/GenBank/DDBJ whole genome shotgun (WGS) entry which is preliminary data.</text>
</comment>
<dbReference type="Pfam" id="PF00071">
    <property type="entry name" value="Ras"/>
    <property type="match status" value="1"/>
</dbReference>
<feature type="region of interest" description="Disordered" evidence="3">
    <location>
        <begin position="1"/>
        <end position="20"/>
    </location>
</feature>
<dbReference type="GO" id="GO:0016020">
    <property type="term" value="C:membrane"/>
    <property type="evidence" value="ECO:0007669"/>
    <property type="project" value="InterPro"/>
</dbReference>
<proteinExistence type="predicted"/>
<dbReference type="AlphaFoldDB" id="A0AAJ0HCB7"/>
<dbReference type="GO" id="GO:0005525">
    <property type="term" value="F:GTP binding"/>
    <property type="evidence" value="ECO:0007669"/>
    <property type="project" value="UniProtKB-KW"/>
</dbReference>
<accession>A0AAJ0HCB7</accession>
<dbReference type="InterPro" id="IPR027417">
    <property type="entry name" value="P-loop_NTPase"/>
</dbReference>
<evidence type="ECO:0000256" key="1">
    <source>
        <dbReference type="ARBA" id="ARBA00022741"/>
    </source>
</evidence>
<dbReference type="Proteomes" id="UP001275084">
    <property type="component" value="Unassembled WGS sequence"/>
</dbReference>
<dbReference type="GO" id="GO:0007165">
    <property type="term" value="P:signal transduction"/>
    <property type="evidence" value="ECO:0007669"/>
    <property type="project" value="InterPro"/>
</dbReference>
<evidence type="ECO:0000256" key="2">
    <source>
        <dbReference type="ARBA" id="ARBA00023134"/>
    </source>
</evidence>
<gene>
    <name evidence="4" type="ORF">B0T25DRAFT_290448</name>
</gene>
<dbReference type="EMBL" id="JAUIQD010000006">
    <property type="protein sequence ID" value="KAK3346901.1"/>
    <property type="molecule type" value="Genomic_DNA"/>
</dbReference>
<evidence type="ECO:0000313" key="5">
    <source>
        <dbReference type="Proteomes" id="UP001275084"/>
    </source>
</evidence>
<dbReference type="SMART" id="SM00173">
    <property type="entry name" value="RAS"/>
    <property type="match status" value="1"/>
</dbReference>
<keyword evidence="4" id="KW-0378">Hydrolase</keyword>
<dbReference type="Gene3D" id="3.40.50.300">
    <property type="entry name" value="P-loop containing nucleotide triphosphate hydrolases"/>
    <property type="match status" value="1"/>
</dbReference>
<keyword evidence="1" id="KW-0547">Nucleotide-binding</keyword>
<dbReference type="PRINTS" id="PR00449">
    <property type="entry name" value="RASTRNSFRMNG"/>
</dbReference>
<dbReference type="InterPro" id="IPR005225">
    <property type="entry name" value="Small_GTP-bd"/>
</dbReference>